<feature type="compositionally biased region" description="Acidic residues" evidence="1">
    <location>
        <begin position="13"/>
        <end position="39"/>
    </location>
</feature>
<keyword evidence="2" id="KW-1133">Transmembrane helix</keyword>
<evidence type="ECO:0000313" key="3">
    <source>
        <dbReference type="EMBL" id="KAF7195884.1"/>
    </source>
</evidence>
<gene>
    <name evidence="3" type="ORF">HII31_02764</name>
</gene>
<feature type="region of interest" description="Disordered" evidence="1">
    <location>
        <begin position="1"/>
        <end position="160"/>
    </location>
</feature>
<dbReference type="OrthoDB" id="4179406at2759"/>
<evidence type="ECO:0000256" key="1">
    <source>
        <dbReference type="SAM" id="MobiDB-lite"/>
    </source>
</evidence>
<comment type="caution">
    <text evidence="3">The sequence shown here is derived from an EMBL/GenBank/DDBJ whole genome shotgun (WGS) entry which is preliminary data.</text>
</comment>
<keyword evidence="2" id="KW-0812">Transmembrane</keyword>
<dbReference type="EMBL" id="JABCIY010000035">
    <property type="protein sequence ID" value="KAF7195884.1"/>
    <property type="molecule type" value="Genomic_DNA"/>
</dbReference>
<dbReference type="Proteomes" id="UP000660729">
    <property type="component" value="Unassembled WGS sequence"/>
</dbReference>
<keyword evidence="2" id="KW-0472">Membrane</keyword>
<reference evidence="3" key="1">
    <citation type="submission" date="2020-04" db="EMBL/GenBank/DDBJ databases">
        <title>Draft genome resource of the tomato pathogen Pseudocercospora fuligena.</title>
        <authorList>
            <person name="Zaccaron A."/>
        </authorList>
    </citation>
    <scope>NUCLEOTIDE SEQUENCE</scope>
    <source>
        <strain evidence="3">PF001</strain>
    </source>
</reference>
<dbReference type="AlphaFoldDB" id="A0A8H6VPM0"/>
<protein>
    <submittedName>
        <fullName evidence="3">Uncharacterized protein</fullName>
    </submittedName>
</protein>
<sequence length="567" mass="64139">MARTRRREGLTESWDDVDEPYEEEEETLWDEDEEGDEMGSEYRSSARQARATNGNIKSIDLSDLPRRRNLRSSVEPELVMPSSPDGAAKAAATSRRRDATPRFRLNERSNTSDAGQLRKTTRAATPRSRMIERSMTSDAGRMRKSRLKQHDEAEYESEDEPATARYAATIWQQALRPLLAYATGVAGYALNNLKPILGWILLIYALAAGMVFFSGFLTNSINNALSPICRLPFTSSLPFCPDRDFRRQLQGPAEFDRLVNTQDAFQEVLASASTGVNLPLDMKRSEASIRDLKHVVQYSHLPSKNQLVFEFDEFIGVAREASQSLSKFNSRIGRAVDHILSTNRWTLSVIDGVEQKEAAKGTLSKWVTNNLNIFAPFQPLSMSRDIILDQYLHHTDAVEEQIMSLIDEALVLQGMLNNMDNRLDEIQGVATRDGIRIGVDKDELFSTLWTKLGGNKNSVQKLNSQIDLLNSVQRYRRMAWGHVTSTLLKLQEIQASLEDLRERVGMPEVVGTDKVPLEVHISNIQLGIDRLEKQRDANRQIEQDSFKKVLDRGEQVDRRGIGSKQEL</sequence>
<evidence type="ECO:0000256" key="2">
    <source>
        <dbReference type="SAM" id="Phobius"/>
    </source>
</evidence>
<feature type="compositionally biased region" description="Polar residues" evidence="1">
    <location>
        <begin position="42"/>
        <end position="56"/>
    </location>
</feature>
<keyword evidence="4" id="KW-1185">Reference proteome</keyword>
<evidence type="ECO:0000313" key="4">
    <source>
        <dbReference type="Proteomes" id="UP000660729"/>
    </source>
</evidence>
<organism evidence="3 4">
    <name type="scientific">Pseudocercospora fuligena</name>
    <dbReference type="NCBI Taxonomy" id="685502"/>
    <lineage>
        <taxon>Eukaryota</taxon>
        <taxon>Fungi</taxon>
        <taxon>Dikarya</taxon>
        <taxon>Ascomycota</taxon>
        <taxon>Pezizomycotina</taxon>
        <taxon>Dothideomycetes</taxon>
        <taxon>Dothideomycetidae</taxon>
        <taxon>Mycosphaerellales</taxon>
        <taxon>Mycosphaerellaceae</taxon>
        <taxon>Pseudocercospora</taxon>
    </lineage>
</organism>
<feature type="transmembrane region" description="Helical" evidence="2">
    <location>
        <begin position="196"/>
        <end position="217"/>
    </location>
</feature>
<feature type="compositionally biased region" description="Basic and acidic residues" evidence="1">
    <location>
        <begin position="95"/>
        <end position="107"/>
    </location>
</feature>
<name>A0A8H6VPM0_9PEZI</name>
<accession>A0A8H6VPM0</accession>
<proteinExistence type="predicted"/>